<evidence type="ECO:0000313" key="2">
    <source>
        <dbReference type="EMBL" id="KAL1845066.1"/>
    </source>
</evidence>
<organism evidence="2 3">
    <name type="scientific">Phialemonium thermophilum</name>
    <dbReference type="NCBI Taxonomy" id="223376"/>
    <lineage>
        <taxon>Eukaryota</taxon>
        <taxon>Fungi</taxon>
        <taxon>Dikarya</taxon>
        <taxon>Ascomycota</taxon>
        <taxon>Pezizomycotina</taxon>
        <taxon>Sordariomycetes</taxon>
        <taxon>Sordariomycetidae</taxon>
        <taxon>Cephalothecales</taxon>
        <taxon>Cephalothecaceae</taxon>
        <taxon>Phialemonium</taxon>
    </lineage>
</organism>
<feature type="region of interest" description="Disordered" evidence="1">
    <location>
        <begin position="9"/>
        <end position="47"/>
    </location>
</feature>
<name>A0ABR3VTW1_9PEZI</name>
<gene>
    <name evidence="2" type="ORF">VTK73DRAFT_1202</name>
</gene>
<protein>
    <recommendedName>
        <fullName evidence="4">CUE domain-containing protein</fullName>
    </recommendedName>
</protein>
<evidence type="ECO:0008006" key="4">
    <source>
        <dbReference type="Google" id="ProtNLM"/>
    </source>
</evidence>
<dbReference type="Proteomes" id="UP001586593">
    <property type="component" value="Unassembled WGS sequence"/>
</dbReference>
<sequence>MVFSRLLALSGGGDRGGSSRATTAAQQQQQQPSSTKEASSNSRQGPAAIIPPEYIWDETHLPPPPPQAPDLRDLNSCLEALSVVFPDVQVDVFREMLVSFDGESRLALVADALLKNKVTWVKGRWRVAEPARPSSSSSTGAGRRPARRRGDDSLLRPHEIFRSAEYKAAVLALARHEFKGLSRSAVNAVLAECNYSYLDARPTLVDLSSKTWSFALSSLFRRKRPVTASEAENHPLVVWKSSGLGSIIPCLRSTGNAELDRELFDALIVPLREPAPSRSSSRAAPTATSSASAA</sequence>
<dbReference type="EMBL" id="JAZHXJ010001290">
    <property type="protein sequence ID" value="KAL1845066.1"/>
    <property type="molecule type" value="Genomic_DNA"/>
</dbReference>
<feature type="compositionally biased region" description="Low complexity" evidence="1">
    <location>
        <begin position="130"/>
        <end position="143"/>
    </location>
</feature>
<accession>A0ABR3VTW1</accession>
<proteinExistence type="predicted"/>
<keyword evidence="3" id="KW-1185">Reference proteome</keyword>
<reference evidence="2 3" key="1">
    <citation type="journal article" date="2024" name="Commun. Biol.">
        <title>Comparative genomic analysis of thermophilic fungi reveals convergent evolutionary adaptations and gene losses.</title>
        <authorList>
            <person name="Steindorff A.S."/>
            <person name="Aguilar-Pontes M.V."/>
            <person name="Robinson A.J."/>
            <person name="Andreopoulos B."/>
            <person name="LaButti K."/>
            <person name="Kuo A."/>
            <person name="Mondo S."/>
            <person name="Riley R."/>
            <person name="Otillar R."/>
            <person name="Haridas S."/>
            <person name="Lipzen A."/>
            <person name="Grimwood J."/>
            <person name="Schmutz J."/>
            <person name="Clum A."/>
            <person name="Reid I.D."/>
            <person name="Moisan M.C."/>
            <person name="Butler G."/>
            <person name="Nguyen T.T.M."/>
            <person name="Dewar K."/>
            <person name="Conant G."/>
            <person name="Drula E."/>
            <person name="Henrissat B."/>
            <person name="Hansel C."/>
            <person name="Singer S."/>
            <person name="Hutchinson M.I."/>
            <person name="de Vries R.P."/>
            <person name="Natvig D.O."/>
            <person name="Powell A.J."/>
            <person name="Tsang A."/>
            <person name="Grigoriev I.V."/>
        </authorList>
    </citation>
    <scope>NUCLEOTIDE SEQUENCE [LARGE SCALE GENOMIC DNA]</scope>
    <source>
        <strain evidence="2 3">ATCC 24622</strain>
    </source>
</reference>
<evidence type="ECO:0000256" key="1">
    <source>
        <dbReference type="SAM" id="MobiDB-lite"/>
    </source>
</evidence>
<feature type="compositionally biased region" description="Polar residues" evidence="1">
    <location>
        <begin position="32"/>
        <end position="44"/>
    </location>
</feature>
<feature type="region of interest" description="Disordered" evidence="1">
    <location>
        <begin position="130"/>
        <end position="150"/>
    </location>
</feature>
<feature type="compositionally biased region" description="Low complexity" evidence="1">
    <location>
        <begin position="276"/>
        <end position="294"/>
    </location>
</feature>
<feature type="region of interest" description="Disordered" evidence="1">
    <location>
        <begin position="274"/>
        <end position="294"/>
    </location>
</feature>
<feature type="compositionally biased region" description="Low complexity" evidence="1">
    <location>
        <begin position="18"/>
        <end position="31"/>
    </location>
</feature>
<comment type="caution">
    <text evidence="2">The sequence shown here is derived from an EMBL/GenBank/DDBJ whole genome shotgun (WGS) entry which is preliminary data.</text>
</comment>
<evidence type="ECO:0000313" key="3">
    <source>
        <dbReference type="Proteomes" id="UP001586593"/>
    </source>
</evidence>